<dbReference type="GO" id="GO:0005737">
    <property type="term" value="C:cytoplasm"/>
    <property type="evidence" value="ECO:0007669"/>
    <property type="project" value="TreeGrafter"/>
</dbReference>
<comment type="caution">
    <text evidence="3">The sequence shown here is derived from an EMBL/GenBank/DDBJ whole genome shotgun (WGS) entry which is preliminary data.</text>
</comment>
<dbReference type="PANTHER" id="PTHR13847:SF281">
    <property type="entry name" value="FAD DEPENDENT OXIDOREDUCTASE DOMAIN-CONTAINING PROTEIN"/>
    <property type="match status" value="1"/>
</dbReference>
<sequence>MARGSIFTRDFQTTPWWWEGFAPPEEAPGDLPSTADVLIVGGGYAGVSCALTLAEGGRAPLVLDAERLGWGASTRSGGQVTGGVNVGKIPGGGNAVAGATQRRDALLRDSAAGMRHLLATIERHQIQCGWHPTGRLTALWTADHGAGWEKRLDHLNEHAEAEARMVSVAEMRDEIGSDIYAGGVMIGRAGHLHPAQLFGGLLAAARRAGARAEGGVRVTGISRAADGWRVETSRGVVNAGTVVIATNGYTGRLVGGLHRRVIPVTTHMIATEPLPPGMAASILPHDRAVSETRRVVNHYRLSPDGTRLLFGGRARFFPARETVTAEILYRLMLQRFPQLAGVKISHSWGGKVAVPFDFLPHIGEHEGIHYALGCNGSGVVMMNWLGHGIARKILEKPDGPINAFDGGAMPTHPLFHGTPWFLPIVGTYYQARDWLDHRRAQKPAA</sequence>
<evidence type="ECO:0000313" key="4">
    <source>
        <dbReference type="Proteomes" id="UP000661507"/>
    </source>
</evidence>
<dbReference type="Gene3D" id="3.50.50.60">
    <property type="entry name" value="FAD/NAD(P)-binding domain"/>
    <property type="match status" value="1"/>
</dbReference>
<dbReference type="AlphaFoldDB" id="A0A917KVM5"/>
<dbReference type="EMBL" id="BMKW01000010">
    <property type="protein sequence ID" value="GGJ28135.1"/>
    <property type="molecule type" value="Genomic_DNA"/>
</dbReference>
<dbReference type="GO" id="GO:0016491">
    <property type="term" value="F:oxidoreductase activity"/>
    <property type="evidence" value="ECO:0007669"/>
    <property type="project" value="UniProtKB-KW"/>
</dbReference>
<keyword evidence="1" id="KW-0560">Oxidoreductase</keyword>
<evidence type="ECO:0000256" key="1">
    <source>
        <dbReference type="ARBA" id="ARBA00023002"/>
    </source>
</evidence>
<proteinExistence type="predicted"/>
<dbReference type="SUPFAM" id="SSF51905">
    <property type="entry name" value="FAD/NAD(P)-binding domain"/>
    <property type="match status" value="1"/>
</dbReference>
<organism evidence="3 4">
    <name type="scientific">Neoroseomonas lacus</name>
    <dbReference type="NCBI Taxonomy" id="287609"/>
    <lineage>
        <taxon>Bacteria</taxon>
        <taxon>Pseudomonadati</taxon>
        <taxon>Pseudomonadota</taxon>
        <taxon>Alphaproteobacteria</taxon>
        <taxon>Acetobacterales</taxon>
        <taxon>Acetobacteraceae</taxon>
        <taxon>Neoroseomonas</taxon>
    </lineage>
</organism>
<accession>A0A917KVM5</accession>
<gene>
    <name evidence="3" type="ORF">GCM10011320_39300</name>
</gene>
<dbReference type="Pfam" id="PF01266">
    <property type="entry name" value="DAO"/>
    <property type="match status" value="1"/>
</dbReference>
<keyword evidence="4" id="KW-1185">Reference proteome</keyword>
<dbReference type="PANTHER" id="PTHR13847">
    <property type="entry name" value="SARCOSINE DEHYDROGENASE-RELATED"/>
    <property type="match status" value="1"/>
</dbReference>
<dbReference type="RefSeq" id="WP_188969842.1">
    <property type="nucleotide sequence ID" value="NZ_BMKW01000010.1"/>
</dbReference>
<reference evidence="3" key="1">
    <citation type="journal article" date="2014" name="Int. J. Syst. Evol. Microbiol.">
        <title>Complete genome sequence of Corynebacterium casei LMG S-19264T (=DSM 44701T), isolated from a smear-ripened cheese.</title>
        <authorList>
            <consortium name="US DOE Joint Genome Institute (JGI-PGF)"/>
            <person name="Walter F."/>
            <person name="Albersmeier A."/>
            <person name="Kalinowski J."/>
            <person name="Ruckert C."/>
        </authorList>
    </citation>
    <scope>NUCLEOTIDE SEQUENCE</scope>
    <source>
        <strain evidence="3">CGMCC 1.3617</strain>
    </source>
</reference>
<reference evidence="3" key="2">
    <citation type="submission" date="2020-09" db="EMBL/GenBank/DDBJ databases">
        <authorList>
            <person name="Sun Q."/>
            <person name="Zhou Y."/>
        </authorList>
    </citation>
    <scope>NUCLEOTIDE SEQUENCE</scope>
    <source>
        <strain evidence="3">CGMCC 1.3617</strain>
    </source>
</reference>
<protein>
    <recommendedName>
        <fullName evidence="2">FAD dependent oxidoreductase domain-containing protein</fullName>
    </recommendedName>
</protein>
<dbReference type="InterPro" id="IPR006076">
    <property type="entry name" value="FAD-dep_OxRdtase"/>
</dbReference>
<name>A0A917KVM5_9PROT</name>
<feature type="domain" description="FAD dependent oxidoreductase" evidence="2">
    <location>
        <begin position="36"/>
        <end position="390"/>
    </location>
</feature>
<evidence type="ECO:0000313" key="3">
    <source>
        <dbReference type="EMBL" id="GGJ28135.1"/>
    </source>
</evidence>
<dbReference type="Proteomes" id="UP000661507">
    <property type="component" value="Unassembled WGS sequence"/>
</dbReference>
<evidence type="ECO:0000259" key="2">
    <source>
        <dbReference type="Pfam" id="PF01266"/>
    </source>
</evidence>
<dbReference type="InterPro" id="IPR036188">
    <property type="entry name" value="FAD/NAD-bd_sf"/>
</dbReference>
<dbReference type="Gene3D" id="3.30.9.10">
    <property type="entry name" value="D-Amino Acid Oxidase, subunit A, domain 2"/>
    <property type="match status" value="1"/>
</dbReference>